<keyword evidence="2" id="KW-1185">Reference proteome</keyword>
<evidence type="ECO:0000313" key="2">
    <source>
        <dbReference type="Proteomes" id="UP000003973"/>
    </source>
</evidence>
<sequence length="61" mass="6668">MSGSLNGKAFRYGTTHLSDAFFRQSEALCRDSLLSAGIGRFSGVSRDKSETGQVEIRQNVQ</sequence>
<comment type="caution">
    <text evidence="1">The sequence shown here is derived from an EMBL/GenBank/DDBJ whole genome shotgun (WGS) entry which is preliminary data.</text>
</comment>
<dbReference type="Proteomes" id="UP000003973">
    <property type="component" value="Unassembled WGS sequence"/>
</dbReference>
<proteinExistence type="predicted"/>
<dbReference type="AlphaFoldDB" id="T5LPI6"/>
<accession>T5LPI6</accession>
<evidence type="ECO:0000313" key="1">
    <source>
        <dbReference type="EMBL" id="EQM95137.1"/>
    </source>
</evidence>
<gene>
    <name evidence="1" type="ORF">OFAG_02300</name>
</gene>
<reference evidence="1" key="1">
    <citation type="submission" date="2011-10" db="EMBL/GenBank/DDBJ databases">
        <title>The Genome Sequence of Oxalobacter formigenes HOxBLS.</title>
        <authorList>
            <consortium name="The Broad Institute Genome Sequencing Platform"/>
            <person name="Earl A."/>
            <person name="Ward D."/>
            <person name="Feldgarden M."/>
            <person name="Gevers D."/>
            <person name="Allison M.J."/>
            <person name="Humphrey S."/>
            <person name="Young S.K."/>
            <person name="Zeng Q."/>
            <person name="Gargeya S."/>
            <person name="Fitzgerald M."/>
            <person name="Haas B."/>
            <person name="Abouelleil A."/>
            <person name="Alvarado L."/>
            <person name="Arachchi H.M."/>
            <person name="Berlin A."/>
            <person name="Brown A."/>
            <person name="Chapman S.B."/>
            <person name="Chen Z."/>
            <person name="Dunbar C."/>
            <person name="Freedman E."/>
            <person name="Gearin G."/>
            <person name="Goldberg J."/>
            <person name="Griggs A."/>
            <person name="Gujja S."/>
            <person name="Heiman D."/>
            <person name="Howarth C."/>
            <person name="Larson L."/>
            <person name="Lui A."/>
            <person name="MacDonald P.J.P."/>
            <person name="Montmayeur A."/>
            <person name="Murphy C."/>
            <person name="Neiman D."/>
            <person name="Pearson M."/>
            <person name="Priest M."/>
            <person name="Roberts A."/>
            <person name="Saif S."/>
            <person name="Shea T."/>
            <person name="Shenoy N."/>
            <person name="Sisk P."/>
            <person name="Stolte C."/>
            <person name="Sykes S."/>
            <person name="Wortman J."/>
            <person name="Nusbaum C."/>
            <person name="Birren B."/>
        </authorList>
    </citation>
    <scope>NUCLEOTIDE SEQUENCE [LARGE SCALE GENOMIC DNA]</scope>
    <source>
        <strain evidence="1">HOxBLS</strain>
    </source>
</reference>
<protein>
    <submittedName>
        <fullName evidence="1">Uncharacterized protein</fullName>
    </submittedName>
</protein>
<name>T5LPI6_9BURK</name>
<dbReference type="EMBL" id="ACDP02000026">
    <property type="protein sequence ID" value="EQM95137.1"/>
    <property type="molecule type" value="Genomic_DNA"/>
</dbReference>
<dbReference type="HOGENOM" id="CLU_2918247_0_0_4"/>
<organism evidence="1 2">
    <name type="scientific">Oxalobacter paraformigenes</name>
    <dbReference type="NCBI Taxonomy" id="556268"/>
    <lineage>
        <taxon>Bacteria</taxon>
        <taxon>Pseudomonadati</taxon>
        <taxon>Pseudomonadota</taxon>
        <taxon>Betaproteobacteria</taxon>
        <taxon>Burkholderiales</taxon>
        <taxon>Oxalobacteraceae</taxon>
        <taxon>Oxalobacter</taxon>
    </lineage>
</organism>